<feature type="domain" description="SnoaL-like" evidence="1">
    <location>
        <begin position="12"/>
        <end position="135"/>
    </location>
</feature>
<dbReference type="Proteomes" id="UP001501231">
    <property type="component" value="Unassembled WGS sequence"/>
</dbReference>
<reference evidence="2 3" key="1">
    <citation type="journal article" date="2019" name="Int. J. Syst. Evol. Microbiol.">
        <title>The Global Catalogue of Microorganisms (GCM) 10K type strain sequencing project: providing services to taxonomists for standard genome sequencing and annotation.</title>
        <authorList>
            <consortium name="The Broad Institute Genomics Platform"/>
            <consortium name="The Broad Institute Genome Sequencing Center for Infectious Disease"/>
            <person name="Wu L."/>
            <person name="Ma J."/>
        </authorList>
    </citation>
    <scope>NUCLEOTIDE SEQUENCE [LARGE SCALE GENOMIC DNA]</scope>
    <source>
        <strain evidence="2 3">JCM 3325</strain>
    </source>
</reference>
<evidence type="ECO:0000259" key="1">
    <source>
        <dbReference type="Pfam" id="PF13577"/>
    </source>
</evidence>
<comment type="caution">
    <text evidence="2">The sequence shown here is derived from an EMBL/GenBank/DDBJ whole genome shotgun (WGS) entry which is preliminary data.</text>
</comment>
<sequence>MPLDDIGTETLLRIQRLYGAQSHLIDEGRAAEWAATFTADGEFRSPSYPEPVIGTRELTAFAERFHAGARASGVVTRHVVTDLFVESAGGDRAAVRAYLQIVTTPAGGPSRLERMTTITDELVRTGGRWLIRRRTVRRDDQSNEENA</sequence>
<accession>A0ABN3IAQ8</accession>
<protein>
    <recommendedName>
        <fullName evidence="1">SnoaL-like domain-containing protein</fullName>
    </recommendedName>
</protein>
<dbReference type="InterPro" id="IPR037401">
    <property type="entry name" value="SnoaL-like"/>
</dbReference>
<evidence type="ECO:0000313" key="2">
    <source>
        <dbReference type="EMBL" id="GAA2398358.1"/>
    </source>
</evidence>
<dbReference type="Pfam" id="PF13577">
    <property type="entry name" value="SnoaL_4"/>
    <property type="match status" value="1"/>
</dbReference>
<keyword evidence="3" id="KW-1185">Reference proteome</keyword>
<proteinExistence type="predicted"/>
<gene>
    <name evidence="2" type="ORF">GCM10010191_01350</name>
</gene>
<dbReference type="SUPFAM" id="SSF54427">
    <property type="entry name" value="NTF2-like"/>
    <property type="match status" value="1"/>
</dbReference>
<dbReference type="EMBL" id="BAAARW010000001">
    <property type="protein sequence ID" value="GAA2398358.1"/>
    <property type="molecule type" value="Genomic_DNA"/>
</dbReference>
<evidence type="ECO:0000313" key="3">
    <source>
        <dbReference type="Proteomes" id="UP001501231"/>
    </source>
</evidence>
<dbReference type="InterPro" id="IPR032710">
    <property type="entry name" value="NTF2-like_dom_sf"/>
</dbReference>
<organism evidence="2 3">
    <name type="scientific">Actinomadura vinacea</name>
    <dbReference type="NCBI Taxonomy" id="115336"/>
    <lineage>
        <taxon>Bacteria</taxon>
        <taxon>Bacillati</taxon>
        <taxon>Actinomycetota</taxon>
        <taxon>Actinomycetes</taxon>
        <taxon>Streptosporangiales</taxon>
        <taxon>Thermomonosporaceae</taxon>
        <taxon>Actinomadura</taxon>
    </lineage>
</organism>
<dbReference type="RefSeq" id="WP_344586269.1">
    <property type="nucleotide sequence ID" value="NZ_BAAARW010000001.1"/>
</dbReference>
<dbReference type="Gene3D" id="3.10.450.50">
    <property type="match status" value="1"/>
</dbReference>
<name>A0ABN3IAQ8_9ACTN</name>